<organism evidence="2">
    <name type="scientific">Drosophila grimshawi</name>
    <name type="common">Hawaiian fruit fly</name>
    <name type="synonym">Idiomyia grimshawi</name>
    <dbReference type="NCBI Taxonomy" id="7222"/>
    <lineage>
        <taxon>Eukaryota</taxon>
        <taxon>Metazoa</taxon>
        <taxon>Ecdysozoa</taxon>
        <taxon>Arthropoda</taxon>
        <taxon>Hexapoda</taxon>
        <taxon>Insecta</taxon>
        <taxon>Pterygota</taxon>
        <taxon>Neoptera</taxon>
        <taxon>Endopterygota</taxon>
        <taxon>Diptera</taxon>
        <taxon>Brachycera</taxon>
        <taxon>Muscomorpha</taxon>
        <taxon>Ephydroidea</taxon>
        <taxon>Drosophilidae</taxon>
        <taxon>Drosophila</taxon>
        <taxon>Hawaiian Drosophila</taxon>
    </lineage>
</organism>
<keyword evidence="2" id="KW-1185">Reference proteome</keyword>
<dbReference type="HOGENOM" id="CLU_2852012_0_0_1"/>
<name>B4JRG2_DROGR</name>
<sequence length="65" mass="7200">MMQSDSTQSKDCVNIKTSSANPRLWHLVWVWVSVCVRVRVRVVFRLLLGRGSISKPLPMGGASAS</sequence>
<reference evidence="1 2" key="1">
    <citation type="journal article" date="2007" name="Nature">
        <title>Evolution of genes and genomes on the Drosophila phylogeny.</title>
        <authorList>
            <consortium name="Drosophila 12 Genomes Consortium"/>
            <person name="Clark A.G."/>
            <person name="Eisen M.B."/>
            <person name="Smith D.R."/>
            <person name="Bergman C.M."/>
            <person name="Oliver B."/>
            <person name="Markow T.A."/>
            <person name="Kaufman T.C."/>
            <person name="Kellis M."/>
            <person name="Gelbart W."/>
            <person name="Iyer V.N."/>
            <person name="Pollard D.A."/>
            <person name="Sackton T.B."/>
            <person name="Larracuente A.M."/>
            <person name="Singh N.D."/>
            <person name="Abad J.P."/>
            <person name="Abt D.N."/>
            <person name="Adryan B."/>
            <person name="Aguade M."/>
            <person name="Akashi H."/>
            <person name="Anderson W.W."/>
            <person name="Aquadro C.F."/>
            <person name="Ardell D.H."/>
            <person name="Arguello R."/>
            <person name="Artieri C.G."/>
            <person name="Barbash D.A."/>
            <person name="Barker D."/>
            <person name="Barsanti P."/>
            <person name="Batterham P."/>
            <person name="Batzoglou S."/>
            <person name="Begun D."/>
            <person name="Bhutkar A."/>
            <person name="Blanco E."/>
            <person name="Bosak S.A."/>
            <person name="Bradley R.K."/>
            <person name="Brand A.D."/>
            <person name="Brent M.R."/>
            <person name="Brooks A.N."/>
            <person name="Brown R.H."/>
            <person name="Butlin R.K."/>
            <person name="Caggese C."/>
            <person name="Calvi B.R."/>
            <person name="Bernardo de Carvalho A."/>
            <person name="Caspi A."/>
            <person name="Castrezana S."/>
            <person name="Celniker S.E."/>
            <person name="Chang J.L."/>
            <person name="Chapple C."/>
            <person name="Chatterji S."/>
            <person name="Chinwalla A."/>
            <person name="Civetta A."/>
            <person name="Clifton S.W."/>
            <person name="Comeron J.M."/>
            <person name="Costello J.C."/>
            <person name="Coyne J.A."/>
            <person name="Daub J."/>
            <person name="David R.G."/>
            <person name="Delcher A.L."/>
            <person name="Delehaunty K."/>
            <person name="Do C.B."/>
            <person name="Ebling H."/>
            <person name="Edwards K."/>
            <person name="Eickbush T."/>
            <person name="Evans J.D."/>
            <person name="Filipski A."/>
            <person name="Findeiss S."/>
            <person name="Freyhult E."/>
            <person name="Fulton L."/>
            <person name="Fulton R."/>
            <person name="Garcia A.C."/>
            <person name="Gardiner A."/>
            <person name="Garfield D.A."/>
            <person name="Garvin B.E."/>
            <person name="Gibson G."/>
            <person name="Gilbert D."/>
            <person name="Gnerre S."/>
            <person name="Godfrey J."/>
            <person name="Good R."/>
            <person name="Gotea V."/>
            <person name="Gravely B."/>
            <person name="Greenberg A.J."/>
            <person name="Griffiths-Jones S."/>
            <person name="Gross S."/>
            <person name="Guigo R."/>
            <person name="Gustafson E.A."/>
            <person name="Haerty W."/>
            <person name="Hahn M.W."/>
            <person name="Halligan D.L."/>
            <person name="Halpern A.L."/>
            <person name="Halter G.M."/>
            <person name="Han M.V."/>
            <person name="Heger A."/>
            <person name="Hillier L."/>
            <person name="Hinrichs A.S."/>
            <person name="Holmes I."/>
            <person name="Hoskins R.A."/>
            <person name="Hubisz M.J."/>
            <person name="Hultmark D."/>
            <person name="Huntley M.A."/>
            <person name="Jaffe D.B."/>
            <person name="Jagadeeshan S."/>
            <person name="Jeck W.R."/>
            <person name="Johnson J."/>
            <person name="Jones C.D."/>
            <person name="Jordan W.C."/>
            <person name="Karpen G.H."/>
            <person name="Kataoka E."/>
            <person name="Keightley P.D."/>
            <person name="Kheradpour P."/>
            <person name="Kirkness E.F."/>
            <person name="Koerich L.B."/>
            <person name="Kristiansen K."/>
            <person name="Kudrna D."/>
            <person name="Kulathinal R.J."/>
            <person name="Kumar S."/>
            <person name="Kwok R."/>
            <person name="Lander E."/>
            <person name="Langley C.H."/>
            <person name="Lapoint R."/>
            <person name="Lazzaro B.P."/>
            <person name="Lee S.J."/>
            <person name="Levesque L."/>
            <person name="Li R."/>
            <person name="Lin C.F."/>
            <person name="Lin M.F."/>
            <person name="Lindblad-Toh K."/>
            <person name="Llopart A."/>
            <person name="Long M."/>
            <person name="Low L."/>
            <person name="Lozovsky E."/>
            <person name="Lu J."/>
            <person name="Luo M."/>
            <person name="Machado C.A."/>
            <person name="Makalowski W."/>
            <person name="Marzo M."/>
            <person name="Matsuda M."/>
            <person name="Matzkin L."/>
            <person name="McAllister B."/>
            <person name="McBride C.S."/>
            <person name="McKernan B."/>
            <person name="McKernan K."/>
            <person name="Mendez-Lago M."/>
            <person name="Minx P."/>
            <person name="Mollenhauer M.U."/>
            <person name="Montooth K."/>
            <person name="Mount S.M."/>
            <person name="Mu X."/>
            <person name="Myers E."/>
            <person name="Negre B."/>
            <person name="Newfeld S."/>
            <person name="Nielsen R."/>
            <person name="Noor M.A."/>
            <person name="O'Grady P."/>
            <person name="Pachter L."/>
            <person name="Papaceit M."/>
            <person name="Parisi M.J."/>
            <person name="Parisi M."/>
            <person name="Parts L."/>
            <person name="Pedersen J.S."/>
            <person name="Pesole G."/>
            <person name="Phillippy A.M."/>
            <person name="Ponting C.P."/>
            <person name="Pop M."/>
            <person name="Porcelli D."/>
            <person name="Powell J.R."/>
            <person name="Prohaska S."/>
            <person name="Pruitt K."/>
            <person name="Puig M."/>
            <person name="Quesneville H."/>
            <person name="Ram K.R."/>
            <person name="Rand D."/>
            <person name="Rasmussen M.D."/>
            <person name="Reed L.K."/>
            <person name="Reenan R."/>
            <person name="Reily A."/>
            <person name="Remington K.A."/>
            <person name="Rieger T.T."/>
            <person name="Ritchie M.G."/>
            <person name="Robin C."/>
            <person name="Rogers Y.H."/>
            <person name="Rohde C."/>
            <person name="Rozas J."/>
            <person name="Rubenfield M.J."/>
            <person name="Ruiz A."/>
            <person name="Russo S."/>
            <person name="Salzberg S.L."/>
            <person name="Sanchez-Gracia A."/>
            <person name="Saranga D.J."/>
            <person name="Sato H."/>
            <person name="Schaeffer S.W."/>
            <person name="Schatz M.C."/>
            <person name="Schlenke T."/>
            <person name="Schwartz R."/>
            <person name="Segarra C."/>
            <person name="Singh R.S."/>
            <person name="Sirot L."/>
            <person name="Sirota M."/>
            <person name="Sisneros N.B."/>
            <person name="Smith C.D."/>
            <person name="Smith T.F."/>
            <person name="Spieth J."/>
            <person name="Stage D.E."/>
            <person name="Stark A."/>
            <person name="Stephan W."/>
            <person name="Strausberg R.L."/>
            <person name="Strempel S."/>
            <person name="Sturgill D."/>
            <person name="Sutton G."/>
            <person name="Sutton G.G."/>
            <person name="Tao W."/>
            <person name="Teichmann S."/>
            <person name="Tobari Y.N."/>
            <person name="Tomimura Y."/>
            <person name="Tsolas J.M."/>
            <person name="Valente V.L."/>
            <person name="Venter E."/>
            <person name="Venter J.C."/>
            <person name="Vicario S."/>
            <person name="Vieira F.G."/>
            <person name="Vilella A.J."/>
            <person name="Villasante A."/>
            <person name="Walenz B."/>
            <person name="Wang J."/>
            <person name="Wasserman M."/>
            <person name="Watts T."/>
            <person name="Wilson D."/>
            <person name="Wilson R.K."/>
            <person name="Wing R.A."/>
            <person name="Wolfner M.F."/>
            <person name="Wong A."/>
            <person name="Wong G.K."/>
            <person name="Wu C.I."/>
            <person name="Wu G."/>
            <person name="Yamamoto D."/>
            <person name="Yang H.P."/>
            <person name="Yang S.P."/>
            <person name="Yorke J.A."/>
            <person name="Yoshida K."/>
            <person name="Zdobnov E."/>
            <person name="Zhang P."/>
            <person name="Zhang Y."/>
            <person name="Zimin A.V."/>
            <person name="Baldwin J."/>
            <person name="Abdouelleil A."/>
            <person name="Abdulkadir J."/>
            <person name="Abebe A."/>
            <person name="Abera B."/>
            <person name="Abreu J."/>
            <person name="Acer S.C."/>
            <person name="Aftuck L."/>
            <person name="Alexander A."/>
            <person name="An P."/>
            <person name="Anderson E."/>
            <person name="Anderson S."/>
            <person name="Arachi H."/>
            <person name="Azer M."/>
            <person name="Bachantsang P."/>
            <person name="Barry A."/>
            <person name="Bayul T."/>
            <person name="Berlin A."/>
            <person name="Bessette D."/>
            <person name="Bloom T."/>
            <person name="Blye J."/>
            <person name="Boguslavskiy L."/>
            <person name="Bonnet C."/>
            <person name="Boukhgalter B."/>
            <person name="Bourzgui I."/>
            <person name="Brown A."/>
            <person name="Cahill P."/>
            <person name="Channer S."/>
            <person name="Cheshatsang Y."/>
            <person name="Chuda L."/>
            <person name="Citroen M."/>
            <person name="Collymore A."/>
            <person name="Cooke P."/>
            <person name="Costello M."/>
            <person name="D'Aco K."/>
            <person name="Daza R."/>
            <person name="De Haan G."/>
            <person name="DeGray S."/>
            <person name="DeMaso C."/>
            <person name="Dhargay N."/>
            <person name="Dooley K."/>
            <person name="Dooley E."/>
            <person name="Doricent M."/>
            <person name="Dorje P."/>
            <person name="Dorjee K."/>
            <person name="Dupes A."/>
            <person name="Elong R."/>
            <person name="Falk J."/>
            <person name="Farina A."/>
            <person name="Faro S."/>
            <person name="Ferguson D."/>
            <person name="Fisher S."/>
            <person name="Foley C.D."/>
            <person name="Franke A."/>
            <person name="Friedrich D."/>
            <person name="Gadbois L."/>
            <person name="Gearin G."/>
            <person name="Gearin C.R."/>
            <person name="Giannoukos G."/>
            <person name="Goode T."/>
            <person name="Graham J."/>
            <person name="Grandbois E."/>
            <person name="Grewal S."/>
            <person name="Gyaltsen K."/>
            <person name="Hafez N."/>
            <person name="Hagos B."/>
            <person name="Hall J."/>
            <person name="Henson C."/>
            <person name="Hollinger A."/>
            <person name="Honan T."/>
            <person name="Huard M.D."/>
            <person name="Hughes L."/>
            <person name="Hurhula B."/>
            <person name="Husby M.E."/>
            <person name="Kamat A."/>
            <person name="Kanga B."/>
            <person name="Kashin S."/>
            <person name="Khazanovich D."/>
            <person name="Kisner P."/>
            <person name="Lance K."/>
            <person name="Lara M."/>
            <person name="Lee W."/>
            <person name="Lennon N."/>
            <person name="Letendre F."/>
            <person name="LeVine R."/>
            <person name="Lipovsky A."/>
            <person name="Liu X."/>
            <person name="Liu J."/>
            <person name="Liu S."/>
            <person name="Lokyitsang T."/>
            <person name="Lokyitsang Y."/>
            <person name="Lubonja R."/>
            <person name="Lui A."/>
            <person name="MacDonald P."/>
            <person name="Magnisalis V."/>
            <person name="Maru K."/>
            <person name="Matthews C."/>
            <person name="McCusker W."/>
            <person name="McDonough S."/>
            <person name="Mehta T."/>
            <person name="Meldrim J."/>
            <person name="Meneus L."/>
            <person name="Mihai O."/>
            <person name="Mihalev A."/>
            <person name="Mihova T."/>
            <person name="Mittelman R."/>
            <person name="Mlenga V."/>
            <person name="Montmayeur A."/>
            <person name="Mulrain L."/>
            <person name="Navidi A."/>
            <person name="Naylor J."/>
            <person name="Negash T."/>
            <person name="Nguyen T."/>
            <person name="Nguyen N."/>
            <person name="Nicol R."/>
            <person name="Norbu C."/>
            <person name="Norbu N."/>
            <person name="Novod N."/>
            <person name="O'Neill B."/>
            <person name="Osman S."/>
            <person name="Markiewicz E."/>
            <person name="Oyono O.L."/>
            <person name="Patti C."/>
            <person name="Phunkhang P."/>
            <person name="Pierre F."/>
            <person name="Priest M."/>
            <person name="Raghuraman S."/>
            <person name="Rege F."/>
            <person name="Reyes R."/>
            <person name="Rise C."/>
            <person name="Rogov P."/>
            <person name="Ross K."/>
            <person name="Ryan E."/>
            <person name="Settipalli S."/>
            <person name="Shea T."/>
            <person name="Sherpa N."/>
            <person name="Shi L."/>
            <person name="Shih D."/>
            <person name="Sparrow T."/>
            <person name="Spaulding J."/>
            <person name="Stalker J."/>
            <person name="Stange-Thomann N."/>
            <person name="Stavropoulos S."/>
            <person name="Stone C."/>
            <person name="Strader C."/>
            <person name="Tesfaye S."/>
            <person name="Thomson T."/>
            <person name="Thoulutsang Y."/>
            <person name="Thoulutsang D."/>
            <person name="Topham K."/>
            <person name="Topping I."/>
            <person name="Tsamla T."/>
            <person name="Vassiliev H."/>
            <person name="Vo A."/>
            <person name="Wangchuk T."/>
            <person name="Wangdi T."/>
            <person name="Weiand M."/>
            <person name="Wilkinson J."/>
            <person name="Wilson A."/>
            <person name="Yadav S."/>
            <person name="Young G."/>
            <person name="Yu Q."/>
            <person name="Zembek L."/>
            <person name="Zhong D."/>
            <person name="Zimmer A."/>
            <person name="Zwirko Z."/>
            <person name="Jaffe D.B."/>
            <person name="Alvarez P."/>
            <person name="Brockman W."/>
            <person name="Butler J."/>
            <person name="Chin C."/>
            <person name="Gnerre S."/>
            <person name="Grabherr M."/>
            <person name="Kleber M."/>
            <person name="Mauceli E."/>
            <person name="MacCallum I."/>
        </authorList>
    </citation>
    <scope>NUCLEOTIDE SEQUENCE [LARGE SCALE GENOMIC DNA]</scope>
    <source>
        <strain evidence="2">Tucson 15287-2541.00</strain>
    </source>
</reference>
<protein>
    <submittedName>
        <fullName evidence="1">GH20646</fullName>
    </submittedName>
</protein>
<dbReference type="Proteomes" id="UP000001070">
    <property type="component" value="Unassembled WGS sequence"/>
</dbReference>
<proteinExistence type="predicted"/>
<dbReference type="InParanoid" id="B4JRG2"/>
<evidence type="ECO:0000313" key="1">
    <source>
        <dbReference type="EMBL" id="EDV94352.1"/>
    </source>
</evidence>
<accession>B4JRG2</accession>
<gene>
    <name evidence="1" type="primary">Dgri\GH20646</name>
    <name evidence="1" type="ORF">Dgri_GH20646</name>
</gene>
<dbReference type="EMBL" id="CH916373">
    <property type="protein sequence ID" value="EDV94352.1"/>
    <property type="molecule type" value="Genomic_DNA"/>
</dbReference>
<dbReference type="AlphaFoldDB" id="B4JRG2"/>
<evidence type="ECO:0000313" key="2">
    <source>
        <dbReference type="Proteomes" id="UP000001070"/>
    </source>
</evidence>